<dbReference type="AlphaFoldDB" id="A0A0E9T126"/>
<dbReference type="EMBL" id="GBXM01061278">
    <property type="protein sequence ID" value="JAH47299.1"/>
    <property type="molecule type" value="Transcribed_RNA"/>
</dbReference>
<accession>A0A0E9T126</accession>
<sequence length="59" mass="6413">METGQKSGRFDLPAQRASETDTRGGESHFKAGANASFFLFFTCSAKTSGYAEVSRLFGR</sequence>
<evidence type="ECO:0000313" key="2">
    <source>
        <dbReference type="EMBL" id="JAH47299.1"/>
    </source>
</evidence>
<reference evidence="2" key="1">
    <citation type="submission" date="2014-11" db="EMBL/GenBank/DDBJ databases">
        <authorList>
            <person name="Amaro Gonzalez C."/>
        </authorList>
    </citation>
    <scope>NUCLEOTIDE SEQUENCE</scope>
</reference>
<name>A0A0E9T126_ANGAN</name>
<feature type="region of interest" description="Disordered" evidence="1">
    <location>
        <begin position="1"/>
        <end position="26"/>
    </location>
</feature>
<evidence type="ECO:0000256" key="1">
    <source>
        <dbReference type="SAM" id="MobiDB-lite"/>
    </source>
</evidence>
<proteinExistence type="predicted"/>
<organism evidence="2">
    <name type="scientific">Anguilla anguilla</name>
    <name type="common">European freshwater eel</name>
    <name type="synonym">Muraena anguilla</name>
    <dbReference type="NCBI Taxonomy" id="7936"/>
    <lineage>
        <taxon>Eukaryota</taxon>
        <taxon>Metazoa</taxon>
        <taxon>Chordata</taxon>
        <taxon>Craniata</taxon>
        <taxon>Vertebrata</taxon>
        <taxon>Euteleostomi</taxon>
        <taxon>Actinopterygii</taxon>
        <taxon>Neopterygii</taxon>
        <taxon>Teleostei</taxon>
        <taxon>Anguilliformes</taxon>
        <taxon>Anguillidae</taxon>
        <taxon>Anguilla</taxon>
    </lineage>
</organism>
<reference evidence="2" key="2">
    <citation type="journal article" date="2015" name="Fish Shellfish Immunol.">
        <title>Early steps in the European eel (Anguilla anguilla)-Vibrio vulnificus interaction in the gills: Role of the RtxA13 toxin.</title>
        <authorList>
            <person name="Callol A."/>
            <person name="Pajuelo D."/>
            <person name="Ebbesson L."/>
            <person name="Teles M."/>
            <person name="MacKenzie S."/>
            <person name="Amaro C."/>
        </authorList>
    </citation>
    <scope>NUCLEOTIDE SEQUENCE</scope>
</reference>
<protein>
    <submittedName>
        <fullName evidence="2">Uncharacterized protein</fullName>
    </submittedName>
</protein>